<dbReference type="EMBL" id="LSSK01000318">
    <property type="protein sequence ID" value="OMH83744.1"/>
    <property type="molecule type" value="Genomic_DNA"/>
</dbReference>
<feature type="compositionally biased region" description="Basic residues" evidence="1">
    <location>
        <begin position="1099"/>
        <end position="1108"/>
    </location>
</feature>
<feature type="region of interest" description="Disordered" evidence="1">
    <location>
        <begin position="836"/>
        <end position="966"/>
    </location>
</feature>
<accession>A0A1R1PS15</accession>
<comment type="caution">
    <text evidence="3">The sequence shown here is derived from an EMBL/GenBank/DDBJ whole genome shotgun (WGS) entry which is preliminary data.</text>
</comment>
<evidence type="ECO:0000313" key="4">
    <source>
        <dbReference type="Proteomes" id="UP000188320"/>
    </source>
</evidence>
<feature type="region of interest" description="Disordered" evidence="1">
    <location>
        <begin position="1037"/>
        <end position="1108"/>
    </location>
</feature>
<feature type="compositionally biased region" description="Low complexity" evidence="1">
    <location>
        <begin position="1037"/>
        <end position="1052"/>
    </location>
</feature>
<gene>
    <name evidence="3" type="ORF">AX774_g2759</name>
</gene>
<feature type="compositionally biased region" description="Basic and acidic residues" evidence="1">
    <location>
        <begin position="654"/>
        <end position="663"/>
    </location>
</feature>
<evidence type="ECO:0000256" key="1">
    <source>
        <dbReference type="SAM" id="MobiDB-lite"/>
    </source>
</evidence>
<dbReference type="Gene3D" id="2.60.200.20">
    <property type="match status" value="1"/>
</dbReference>
<sequence>MKLHTIKIPSRKRLELVDNEKIRLKTPLGDDKEREEYELGKHRQEIRKRKNFVRTFPKTLDLEFLASNCDRIRPEKINYISNNMISEKNNKPVNVDYSGKERSGRDMKVEVVICDNRPQGLDMVKRTENKGVGKITIRDSSSDFYGELDQIERGASSERIQRIGLKRVVNNVVDSSDYKDSNVRYTVYVKDHVDDNEKEKIFMVYNIEWEGGKVVNEVEYLVGRSSESQIKLNSKRVSNKHAKIIVSAEGNKIEIKALKTKNGVSVDNFSNRIKDKERVQFEKPTRLWIADVEMYIEVRNSSNKCVDNFPSWVEEVKQKNRTESRISVNVENSGTNDISSNDISYVECADDIDVNIIHGTPCEIGIQQQENCINIGCKNSSVQSSGDMVEDCGNLNNNVGVHMNEMQMNELRNTHIEIQKSLKRIKLEQMSYRAPFENVALKIGSTHNTDEKTRSFGDCGGDKDKVKTGGMLNIHDTEIVVVNCRNIKINSPSNNDRRMDVENEADPILDGEGVDRCFPQVEPIEVNSYKTRITTVDFGEILQFDTQRWDHEKDTQATIYSSYDEQAEQLSGQYGDDSRNYFDNANEFSQLKPEVSMVLDGSIVDYSLGESENEYSEEERENKEDQKEEDEKEVDKKEVDKKEVDEKEVDEKEVDERKVKQEKEEESDCNYLNETVFSEEISSRLSTHLCNNPIAQKEQEYKDIVPVQNKVNTGNHTELYNKFVNSLDFAEHYNCHPDNVTSTKKPYDDSFRKKVHRNHSLSCILDNSSVLPTPPNTHICESFNSFYYLNYLENYIKIQTLNPEIIPSLPPTNGNAIIDIDNNIFDSSPIAKDVVLSQVHSSQHTSQTPLPSSPSICENTQSPITNSRSTNIHTEDPSSSLPTSSSPPPPSTPNADTTNGISTTPSIIRIPNYSFSSNPATNTSSKPTPLPLQRSIGLNRRALRAKSSSLTAAPPNSITSSNSGIASTLSKLPPISSAISRLLGTSPSSSNPSTSFPNSIMASITPSNQALHPYSSGPKRRSFGPIGLSSIKKKSNSCSSSVNITTTANTTTPKNPIQKQAPASTSHSVLIDIVVKSPQKHASANHSKPLPVPPIPKPRYPRSVRNKY</sequence>
<keyword evidence="4" id="KW-1185">Reference proteome</keyword>
<feature type="domain" description="FHA" evidence="2">
    <location>
        <begin position="220"/>
        <end position="271"/>
    </location>
</feature>
<protein>
    <recommendedName>
        <fullName evidence="2">FHA domain-containing protein</fullName>
    </recommendedName>
</protein>
<organism evidence="3 4">
    <name type="scientific">Zancudomyces culisetae</name>
    <name type="common">Gut fungus</name>
    <name type="synonym">Smittium culisetae</name>
    <dbReference type="NCBI Taxonomy" id="1213189"/>
    <lineage>
        <taxon>Eukaryota</taxon>
        <taxon>Fungi</taxon>
        <taxon>Fungi incertae sedis</taxon>
        <taxon>Zoopagomycota</taxon>
        <taxon>Kickxellomycotina</taxon>
        <taxon>Harpellomycetes</taxon>
        <taxon>Harpellales</taxon>
        <taxon>Legeriomycetaceae</taxon>
        <taxon>Zancudomyces</taxon>
    </lineage>
</organism>
<dbReference type="Pfam" id="PF00498">
    <property type="entry name" value="FHA"/>
    <property type="match status" value="1"/>
</dbReference>
<dbReference type="InterPro" id="IPR008984">
    <property type="entry name" value="SMAD_FHA_dom_sf"/>
</dbReference>
<feature type="compositionally biased region" description="Polar residues" evidence="1">
    <location>
        <begin position="913"/>
        <end position="927"/>
    </location>
</feature>
<feature type="compositionally biased region" description="Basic and acidic residues" evidence="1">
    <location>
        <begin position="633"/>
        <end position="645"/>
    </location>
</feature>
<dbReference type="CDD" id="cd00060">
    <property type="entry name" value="FHA"/>
    <property type="match status" value="1"/>
</dbReference>
<evidence type="ECO:0000259" key="2">
    <source>
        <dbReference type="PROSITE" id="PS50006"/>
    </source>
</evidence>
<dbReference type="AlphaFoldDB" id="A0A1R1PS15"/>
<feature type="compositionally biased region" description="Polar residues" evidence="1">
    <location>
        <begin position="894"/>
        <end position="906"/>
    </location>
</feature>
<dbReference type="PROSITE" id="PS50006">
    <property type="entry name" value="FHA_DOMAIN"/>
    <property type="match status" value="1"/>
</dbReference>
<evidence type="ECO:0000313" key="3">
    <source>
        <dbReference type="EMBL" id="OMH83744.1"/>
    </source>
</evidence>
<proteinExistence type="predicted"/>
<feature type="compositionally biased region" description="Low complexity" evidence="1">
    <location>
        <begin position="836"/>
        <end position="848"/>
    </location>
</feature>
<name>A0A1R1PS15_ZANCU</name>
<feature type="compositionally biased region" description="Polar residues" evidence="1">
    <location>
        <begin position="849"/>
        <end position="872"/>
    </location>
</feature>
<dbReference type="Proteomes" id="UP000188320">
    <property type="component" value="Unassembled WGS sequence"/>
</dbReference>
<feature type="compositionally biased region" description="Polar residues" evidence="1">
    <location>
        <begin position="946"/>
        <end position="966"/>
    </location>
</feature>
<reference evidence="4" key="1">
    <citation type="submission" date="2017-01" db="EMBL/GenBank/DDBJ databases">
        <authorList>
            <person name="Wang Y."/>
            <person name="White M."/>
            <person name="Kvist S."/>
            <person name="Moncalvo J.-M."/>
        </authorList>
    </citation>
    <scope>NUCLEOTIDE SEQUENCE [LARGE SCALE GENOMIC DNA]</scope>
    <source>
        <strain evidence="4">COL-18-3</strain>
    </source>
</reference>
<dbReference type="SUPFAM" id="SSF49879">
    <property type="entry name" value="SMAD/FHA domain"/>
    <property type="match status" value="1"/>
</dbReference>
<dbReference type="OrthoDB" id="5600584at2759"/>
<feature type="compositionally biased region" description="Polar residues" evidence="1">
    <location>
        <begin position="1053"/>
        <end position="1068"/>
    </location>
</feature>
<dbReference type="InterPro" id="IPR000253">
    <property type="entry name" value="FHA_dom"/>
</dbReference>
<feature type="region of interest" description="Disordered" evidence="1">
    <location>
        <begin position="608"/>
        <end position="665"/>
    </location>
</feature>